<evidence type="ECO:0000313" key="3">
    <source>
        <dbReference type="Proteomes" id="UP000399805"/>
    </source>
</evidence>
<protein>
    <recommendedName>
        <fullName evidence="1">N-acetyltransferase domain-containing protein</fullName>
    </recommendedName>
</protein>
<dbReference type="Proteomes" id="UP000399805">
    <property type="component" value="Unassembled WGS sequence"/>
</dbReference>
<accession>A0A6I8LU32</accession>
<dbReference type="GO" id="GO:0016747">
    <property type="term" value="F:acyltransferase activity, transferring groups other than amino-acyl groups"/>
    <property type="evidence" value="ECO:0007669"/>
    <property type="project" value="InterPro"/>
</dbReference>
<dbReference type="Gene3D" id="3.40.630.30">
    <property type="match status" value="1"/>
</dbReference>
<dbReference type="CDD" id="cd04301">
    <property type="entry name" value="NAT_SF"/>
    <property type="match status" value="1"/>
</dbReference>
<dbReference type="Pfam" id="PF13302">
    <property type="entry name" value="Acetyltransf_3"/>
    <property type="match status" value="1"/>
</dbReference>
<dbReference type="AlphaFoldDB" id="A0A6I8LU32"/>
<dbReference type="InterPro" id="IPR016181">
    <property type="entry name" value="Acyl_CoA_acyltransferase"/>
</dbReference>
<gene>
    <name evidence="2" type="ORF">AA23TX_05671</name>
</gene>
<keyword evidence="3" id="KW-1185">Reference proteome</keyword>
<evidence type="ECO:0000259" key="1">
    <source>
        <dbReference type="PROSITE" id="PS51186"/>
    </source>
</evidence>
<dbReference type="SUPFAM" id="SSF55729">
    <property type="entry name" value="Acyl-CoA N-acyltransferases (Nat)"/>
    <property type="match status" value="1"/>
</dbReference>
<sequence length="195" mass="21689">MTQPPPGFDRTLLLRDGRRVWVRPLTPQDAPELGEAIRTADPETLRRRFCGSAPRVTPQLLQRLTVLDYERRFALVARSVEGPGVAVARYEATGKRMAEVAIAVAPEWRRVGLASALLHMLGLAALERGFERFTAVYSADNRPVAELLDYARGRRVIAEGVAEAEVQLRDHPEAPLGPAPVREPGRAFSFFQRNP</sequence>
<name>A0A6I8LU32_9PSEU</name>
<dbReference type="PROSITE" id="PS51186">
    <property type="entry name" value="GNAT"/>
    <property type="match status" value="1"/>
</dbReference>
<feature type="domain" description="N-acetyltransferase" evidence="1">
    <location>
        <begin position="20"/>
        <end position="195"/>
    </location>
</feature>
<proteinExistence type="predicted"/>
<organism evidence="2 3">
    <name type="scientific">Amycolatopsis camponoti</name>
    <dbReference type="NCBI Taxonomy" id="2606593"/>
    <lineage>
        <taxon>Bacteria</taxon>
        <taxon>Bacillati</taxon>
        <taxon>Actinomycetota</taxon>
        <taxon>Actinomycetes</taxon>
        <taxon>Pseudonocardiales</taxon>
        <taxon>Pseudonocardiaceae</taxon>
        <taxon>Amycolatopsis</taxon>
    </lineage>
</organism>
<dbReference type="RefSeq" id="WP_155545725.1">
    <property type="nucleotide sequence ID" value="NZ_CABVGP010000002.1"/>
</dbReference>
<reference evidence="2 3" key="1">
    <citation type="submission" date="2019-09" db="EMBL/GenBank/DDBJ databases">
        <authorList>
            <person name="Leyn A S."/>
        </authorList>
    </citation>
    <scope>NUCLEOTIDE SEQUENCE [LARGE SCALE GENOMIC DNA]</scope>
    <source>
        <strain evidence="2">AA231_1</strain>
    </source>
</reference>
<evidence type="ECO:0000313" key="2">
    <source>
        <dbReference type="EMBL" id="VVJ20650.1"/>
    </source>
</evidence>
<dbReference type="InterPro" id="IPR000182">
    <property type="entry name" value="GNAT_dom"/>
</dbReference>
<dbReference type="EMBL" id="CABVGP010000002">
    <property type="protein sequence ID" value="VVJ20650.1"/>
    <property type="molecule type" value="Genomic_DNA"/>
</dbReference>